<feature type="transmembrane region" description="Helical" evidence="4">
    <location>
        <begin position="50"/>
        <end position="68"/>
    </location>
</feature>
<dbReference type="Proteomes" id="UP000041254">
    <property type="component" value="Unassembled WGS sequence"/>
</dbReference>
<dbReference type="GO" id="GO:0016020">
    <property type="term" value="C:membrane"/>
    <property type="evidence" value="ECO:0007669"/>
    <property type="project" value="UniProtKB-SubCell"/>
</dbReference>
<evidence type="ECO:0000256" key="2">
    <source>
        <dbReference type="ARBA" id="ARBA00022989"/>
    </source>
</evidence>
<keyword evidence="4" id="KW-0186">Copper</keyword>
<gene>
    <name evidence="6" type="ORF">Vbra_18623</name>
</gene>
<keyword evidence="4" id="KW-0813">Transport</keyword>
<dbReference type="AlphaFoldDB" id="A0A0G4GSP8"/>
<feature type="transmembrane region" description="Helical" evidence="4">
    <location>
        <begin position="255"/>
        <end position="279"/>
    </location>
</feature>
<dbReference type="OrthoDB" id="329282at2759"/>
<keyword evidence="1 4" id="KW-0812">Transmembrane</keyword>
<evidence type="ECO:0000256" key="4">
    <source>
        <dbReference type="RuleBase" id="RU367022"/>
    </source>
</evidence>
<keyword evidence="2 4" id="KW-1133">Transmembrane helix</keyword>
<reference evidence="6 7" key="1">
    <citation type="submission" date="2014-11" db="EMBL/GenBank/DDBJ databases">
        <authorList>
            <person name="Zhu J."/>
            <person name="Qi W."/>
            <person name="Song R."/>
        </authorList>
    </citation>
    <scope>NUCLEOTIDE SEQUENCE [LARGE SCALE GENOMIC DNA]</scope>
</reference>
<feature type="region of interest" description="Disordered" evidence="5">
    <location>
        <begin position="136"/>
        <end position="173"/>
    </location>
</feature>
<feature type="compositionally biased region" description="Polar residues" evidence="5">
    <location>
        <begin position="136"/>
        <end position="156"/>
    </location>
</feature>
<feature type="transmembrane region" description="Helical" evidence="4">
    <location>
        <begin position="230"/>
        <end position="249"/>
    </location>
</feature>
<organism evidence="6 7">
    <name type="scientific">Vitrella brassicaformis (strain CCMP3155)</name>
    <dbReference type="NCBI Taxonomy" id="1169540"/>
    <lineage>
        <taxon>Eukaryota</taxon>
        <taxon>Sar</taxon>
        <taxon>Alveolata</taxon>
        <taxon>Colpodellida</taxon>
        <taxon>Vitrellaceae</taxon>
        <taxon>Vitrella</taxon>
    </lineage>
</organism>
<evidence type="ECO:0000256" key="1">
    <source>
        <dbReference type="ARBA" id="ARBA00022692"/>
    </source>
</evidence>
<comment type="similarity">
    <text evidence="4">Belongs to the copper transporter (Ctr) (TC 1.A.56) family. SLC31A subfamily.</text>
</comment>
<name>A0A0G4GSP8_VITBC</name>
<evidence type="ECO:0000313" key="7">
    <source>
        <dbReference type="Proteomes" id="UP000041254"/>
    </source>
</evidence>
<proteinExistence type="inferred from homology"/>
<accession>A0A0G4GSP8</accession>
<dbReference type="OMA" id="AGQTWEG"/>
<evidence type="ECO:0000256" key="3">
    <source>
        <dbReference type="ARBA" id="ARBA00023136"/>
    </source>
</evidence>
<comment type="subcellular location">
    <subcellularLocation>
        <location evidence="4">Membrane</location>
        <topology evidence="4">Multi-pass membrane protein</topology>
    </subcellularLocation>
</comment>
<dbReference type="InterPro" id="IPR007274">
    <property type="entry name" value="Cop_transporter"/>
</dbReference>
<keyword evidence="4" id="KW-0406">Ion transport</keyword>
<sequence>MTMSDSNSTMACDGMDGGGGMDMMMMQMWFYWGWNVTILFKWWSTTTPLQFALSALIVFAAAVLSMWLKKVRRDVEQHWSRSSLHLSSDESNMDPHSGGQLDASLPSASARTPGFWGKDGSYRELETIAIITPTRKGSQSFGSTERQVASQSSQTAVGAGTTREAFLSPAERGTALNGEGSKAYHAMDEGGRANGTSAEAYCSAIVVIPEEQQEQAVKAMLSRQHLKHNLIRSFLTTVTLGLDYGLMLVTMTFNAGLFLCVILGFGVGAFCFSPTWGVAVPVTIAAGKHDEQADGAPCCP</sequence>
<dbReference type="InParanoid" id="A0A0G4GSP8"/>
<feature type="transmembrane region" description="Helical" evidence="4">
    <location>
        <begin position="28"/>
        <end position="44"/>
    </location>
</feature>
<dbReference type="Pfam" id="PF04145">
    <property type="entry name" value="Ctr"/>
    <property type="match status" value="1"/>
</dbReference>
<comment type="caution">
    <text evidence="4">Lacks conserved residue(s) required for the propagation of feature annotation.</text>
</comment>
<keyword evidence="4" id="KW-0187">Copper transport</keyword>
<evidence type="ECO:0000256" key="5">
    <source>
        <dbReference type="SAM" id="MobiDB-lite"/>
    </source>
</evidence>
<dbReference type="PANTHER" id="PTHR12483">
    <property type="entry name" value="SOLUTE CARRIER FAMILY 31 COPPER TRANSPORTERS"/>
    <property type="match status" value="1"/>
</dbReference>
<evidence type="ECO:0000313" key="6">
    <source>
        <dbReference type="EMBL" id="CEM33718.1"/>
    </source>
</evidence>
<dbReference type="EMBL" id="CDMY01000791">
    <property type="protein sequence ID" value="CEM33718.1"/>
    <property type="molecule type" value="Genomic_DNA"/>
</dbReference>
<dbReference type="VEuPathDB" id="CryptoDB:Vbra_18623"/>
<keyword evidence="3 4" id="KW-0472">Membrane</keyword>
<feature type="region of interest" description="Disordered" evidence="5">
    <location>
        <begin position="83"/>
        <end position="109"/>
    </location>
</feature>
<dbReference type="GO" id="GO:0005375">
    <property type="term" value="F:copper ion transmembrane transporter activity"/>
    <property type="evidence" value="ECO:0007669"/>
    <property type="project" value="UniProtKB-UniRule"/>
</dbReference>
<keyword evidence="7" id="KW-1185">Reference proteome</keyword>
<protein>
    <recommendedName>
        <fullName evidence="4">Copper transport protein</fullName>
    </recommendedName>
</protein>
<dbReference type="PhylomeDB" id="A0A0G4GSP8"/>